<dbReference type="STRING" id="79200.A0A175YI71"/>
<feature type="region of interest" description="Disordered" evidence="2">
    <location>
        <begin position="142"/>
        <end position="162"/>
    </location>
</feature>
<dbReference type="Pfam" id="PF00685">
    <property type="entry name" value="Sulfotransfer_1"/>
    <property type="match status" value="1"/>
</dbReference>
<dbReference type="Gene3D" id="3.40.50.300">
    <property type="entry name" value="P-loop containing nucleotide triphosphate hydrolases"/>
    <property type="match status" value="1"/>
</dbReference>
<dbReference type="GO" id="GO:0008146">
    <property type="term" value="F:sulfotransferase activity"/>
    <property type="evidence" value="ECO:0007669"/>
    <property type="project" value="InterPro"/>
</dbReference>
<feature type="domain" description="Sulfotransferase" evidence="3">
    <location>
        <begin position="387"/>
        <end position="628"/>
    </location>
</feature>
<evidence type="ECO:0000256" key="2">
    <source>
        <dbReference type="SAM" id="MobiDB-lite"/>
    </source>
</evidence>
<dbReference type="AlphaFoldDB" id="A0A175YI71"/>
<name>A0A175YI71_DAUCS</name>
<dbReference type="EMBL" id="LNRQ01000009">
    <property type="protein sequence ID" value="KZM83396.1"/>
    <property type="molecule type" value="Genomic_DNA"/>
</dbReference>
<reference evidence="4" key="1">
    <citation type="journal article" date="2016" name="Nat. Genet.">
        <title>A high-quality carrot genome assembly provides new insights into carotenoid accumulation and asterid genome evolution.</title>
        <authorList>
            <person name="Iorizzo M."/>
            <person name="Ellison S."/>
            <person name="Senalik D."/>
            <person name="Zeng P."/>
            <person name="Satapoomin P."/>
            <person name="Huang J."/>
            <person name="Bowman M."/>
            <person name="Iovene M."/>
            <person name="Sanseverino W."/>
            <person name="Cavagnaro P."/>
            <person name="Yildiz M."/>
            <person name="Macko-Podgorni A."/>
            <person name="Moranska E."/>
            <person name="Grzebelus E."/>
            <person name="Grzebelus D."/>
            <person name="Ashrafi H."/>
            <person name="Zheng Z."/>
            <person name="Cheng S."/>
            <person name="Spooner D."/>
            <person name="Van Deynze A."/>
            <person name="Simon P."/>
        </authorList>
    </citation>
    <scope>NUCLEOTIDE SEQUENCE [LARGE SCALE GENOMIC DNA]</scope>
    <source>
        <tissue evidence="4">Leaf</tissue>
    </source>
</reference>
<evidence type="ECO:0000313" key="4">
    <source>
        <dbReference type="EMBL" id="KZM83396.1"/>
    </source>
</evidence>
<dbReference type="SUPFAM" id="SSF52540">
    <property type="entry name" value="P-loop containing nucleoside triphosphate hydrolases"/>
    <property type="match status" value="1"/>
</dbReference>
<gene>
    <name evidence="4" type="ORF">DCAR_030965</name>
</gene>
<accession>A0A175YI71</accession>
<comment type="caution">
    <text evidence="4">The sequence shown here is derived from an EMBL/GenBank/DDBJ whole genome shotgun (WGS) entry which is preliminary data.</text>
</comment>
<feature type="compositionally biased region" description="Low complexity" evidence="2">
    <location>
        <begin position="150"/>
        <end position="162"/>
    </location>
</feature>
<feature type="coiled-coil region" evidence="1">
    <location>
        <begin position="172"/>
        <end position="234"/>
    </location>
</feature>
<dbReference type="PANTHER" id="PTHR34462:SF1">
    <property type="entry name" value="OS05G0587400 PROTEIN"/>
    <property type="match status" value="1"/>
</dbReference>
<dbReference type="Gramene" id="KZM83396">
    <property type="protein sequence ID" value="KZM83396"/>
    <property type="gene ID" value="DCAR_030965"/>
</dbReference>
<keyword evidence="1" id="KW-0175">Coiled coil</keyword>
<protein>
    <recommendedName>
        <fullName evidence="3">Sulfotransferase domain-containing protein</fullName>
    </recommendedName>
</protein>
<dbReference type="InterPro" id="IPR027417">
    <property type="entry name" value="P-loop_NTPase"/>
</dbReference>
<evidence type="ECO:0000259" key="3">
    <source>
        <dbReference type="Pfam" id="PF00685"/>
    </source>
</evidence>
<dbReference type="InterPro" id="IPR000863">
    <property type="entry name" value="Sulfotransferase_dom"/>
</dbReference>
<proteinExistence type="predicted"/>
<organism evidence="4">
    <name type="scientific">Daucus carota subsp. sativus</name>
    <name type="common">Carrot</name>
    <dbReference type="NCBI Taxonomy" id="79200"/>
    <lineage>
        <taxon>Eukaryota</taxon>
        <taxon>Viridiplantae</taxon>
        <taxon>Streptophyta</taxon>
        <taxon>Embryophyta</taxon>
        <taxon>Tracheophyta</taxon>
        <taxon>Spermatophyta</taxon>
        <taxon>Magnoliopsida</taxon>
        <taxon>eudicotyledons</taxon>
        <taxon>Gunneridae</taxon>
        <taxon>Pentapetalae</taxon>
        <taxon>asterids</taxon>
        <taxon>campanulids</taxon>
        <taxon>Apiales</taxon>
        <taxon>Apiaceae</taxon>
        <taxon>Apioideae</taxon>
        <taxon>Scandiceae</taxon>
        <taxon>Daucinae</taxon>
        <taxon>Daucus</taxon>
        <taxon>Daucus sect. Daucus</taxon>
    </lineage>
</organism>
<evidence type="ECO:0000256" key="1">
    <source>
        <dbReference type="SAM" id="Coils"/>
    </source>
</evidence>
<dbReference type="PANTHER" id="PTHR34462">
    <property type="entry name" value="OS05G0587400 PROTEIN"/>
    <property type="match status" value="1"/>
</dbReference>
<sequence>MKPKGNGLPRAQISKGLQAEGPNWILIAGGALLSTLSMRLGYKLKQVLDTKEVQSSSKGSTKSTEKKKLVNCHLHSDAYCLSQNDDGCYTYMSGTKNLETKQQRNQTLNEHDMALSPVTVSAHEYNKENGVIWQSSPDRLELPQKPFHHSNSSDSPCVSDSGSDIFSKREVIQKLRQQLKRRDDMILEMQDQIAELQNSLSAQLSHSTHVQSLLDAANRDLFDSEREIQRLRKAIADHCVGQVSAYDKPPTVNVWPTEGRNGHASGYVDVESNWDSSEKGRDGDKIELLRKEVCDLKEVIEGKDYLLLSFKEQKTELSMKIKELQQRLDSQLPNILISLLPRRSIAIKESNNVLAPAYEYQGFWFRSVALRGLLWAQDHFKPHPAATLVASYPKTGTTWLKALTFSIATRNRFDLSSNPLKASISHQCIPFLELEIPRSPSHKYYPDVPLFSTHVPYTCLPDSIPASDCKILYIWRDPTDTFVSWWHFARKVAPEDMEFVPIEEGFQQFAEGASLDRPGQILFLKYEDLKLNTSFYVKKLADFIGSPFSIEEERDGVVERIIDLCSFKHMSGLEVNKSGKHSNGLDLVTLRNSTYFRKAEVGDWKNHLPAKVKEQMDQIMELKLKDSGLTFGSTSNS</sequence>